<evidence type="ECO:0000256" key="2">
    <source>
        <dbReference type="ARBA" id="ARBA00022679"/>
    </source>
</evidence>
<evidence type="ECO:0000313" key="11">
    <source>
        <dbReference type="Proteomes" id="UP001230328"/>
    </source>
</evidence>
<dbReference type="InterPro" id="IPR038063">
    <property type="entry name" value="Transpep_catalytic_dom"/>
</dbReference>
<keyword evidence="5" id="KW-0012">Acyltransferase</keyword>
<keyword evidence="4 7" id="KW-0573">Peptidoglycan synthesis</keyword>
<reference evidence="10 11" key="1">
    <citation type="submission" date="2023-07" db="EMBL/GenBank/DDBJ databases">
        <title>Comparative genomics of wheat-associated soil bacteria to identify genetic determinants of phenazine resistance.</title>
        <authorList>
            <person name="Mouncey N."/>
        </authorList>
    </citation>
    <scope>NUCLEOTIDE SEQUENCE [LARGE SCALE GENOMIC DNA]</scope>
    <source>
        <strain evidence="10 11">V2I4</strain>
    </source>
</reference>
<gene>
    <name evidence="10" type="ORF">QF035_003568</name>
</gene>
<dbReference type="PANTHER" id="PTHR30582:SF2">
    <property type="entry name" value="L,D-TRANSPEPTIDASE YCIB-RELATED"/>
    <property type="match status" value="1"/>
</dbReference>
<feature type="active site" description="Proton donor/acceptor" evidence="7">
    <location>
        <position position="383"/>
    </location>
</feature>
<evidence type="ECO:0000256" key="5">
    <source>
        <dbReference type="ARBA" id="ARBA00023315"/>
    </source>
</evidence>
<evidence type="ECO:0000256" key="8">
    <source>
        <dbReference type="SAM" id="MobiDB-lite"/>
    </source>
</evidence>
<evidence type="ECO:0000259" key="9">
    <source>
        <dbReference type="PROSITE" id="PS52029"/>
    </source>
</evidence>
<dbReference type="PROSITE" id="PS52029">
    <property type="entry name" value="LD_TPASE"/>
    <property type="match status" value="1"/>
</dbReference>
<dbReference type="EMBL" id="JAUSZI010000002">
    <property type="protein sequence ID" value="MDQ1025986.1"/>
    <property type="molecule type" value="Genomic_DNA"/>
</dbReference>
<dbReference type="Pfam" id="PF17964">
    <property type="entry name" value="Big_10"/>
    <property type="match status" value="1"/>
</dbReference>
<dbReference type="Pfam" id="PF03734">
    <property type="entry name" value="YkuD"/>
    <property type="match status" value="1"/>
</dbReference>
<evidence type="ECO:0000256" key="7">
    <source>
        <dbReference type="PROSITE-ProRule" id="PRU01373"/>
    </source>
</evidence>
<sequence>MASRPRLPVASSFPLFCPAPGSHSRFPRRGLTGPGRMRRPPLPRGRFVVGPHVMHAQTRAARAGAALAAVLTWAGLLAGAAGCTSHGVDRVLGKPRSPENTIRVSPDDGSKAVRPDESLRVRVPAGRLESVKVVRSQDAQDFPVPGRIAEDGMTWRPDEPRLALAAKYSVDVVALDGHGRRVARHSTFTTSVPDERFIGYVMPENRSTVGTGMIVSLDFNRVIENRAAVERAVRVTSVPAVEIAPHWFGEKRLDFRPEEYWKPGTKVTVALRLRDVEAAPGVYGLQYKTFSFTVGRSQVSLVDAADHTMEVRRDGEVLSTVPITAGAPKSTTYNGKMVVTEMLEVTRMNGATVGFTDADGKGEYDIPDVPHALRLTTSGTFLHGNYWAQGVFGTANVSHGCVGLRDVKGGSSATPAGWFFDRSLIGDVVEVVNSNDKKVAPDNGLGGWNMGWKAWKAGSAVK</sequence>
<feature type="region of interest" description="Disordered" evidence="8">
    <location>
        <begin position="94"/>
        <end position="113"/>
    </location>
</feature>
<dbReference type="CDD" id="cd16913">
    <property type="entry name" value="YkuD_like"/>
    <property type="match status" value="1"/>
</dbReference>
<dbReference type="Gene3D" id="2.60.40.3780">
    <property type="match status" value="1"/>
</dbReference>
<dbReference type="Gene3D" id="2.40.440.10">
    <property type="entry name" value="L,D-transpeptidase catalytic domain-like"/>
    <property type="match status" value="1"/>
</dbReference>
<evidence type="ECO:0000313" key="10">
    <source>
        <dbReference type="EMBL" id="MDQ1025986.1"/>
    </source>
</evidence>
<dbReference type="InterPro" id="IPR041280">
    <property type="entry name" value="Big_10"/>
</dbReference>
<keyword evidence="2" id="KW-0808">Transferase</keyword>
<evidence type="ECO:0000256" key="1">
    <source>
        <dbReference type="ARBA" id="ARBA00004752"/>
    </source>
</evidence>
<feature type="domain" description="L,D-TPase catalytic" evidence="9">
    <location>
        <begin position="298"/>
        <end position="432"/>
    </location>
</feature>
<organism evidence="10 11">
    <name type="scientific">Streptomyces umbrinus</name>
    <dbReference type="NCBI Taxonomy" id="67370"/>
    <lineage>
        <taxon>Bacteria</taxon>
        <taxon>Bacillati</taxon>
        <taxon>Actinomycetota</taxon>
        <taxon>Actinomycetes</taxon>
        <taxon>Kitasatosporales</taxon>
        <taxon>Streptomycetaceae</taxon>
        <taxon>Streptomyces</taxon>
        <taxon>Streptomyces phaeochromogenes group</taxon>
    </lineage>
</organism>
<accession>A0ABU0SR69</accession>
<keyword evidence="11" id="KW-1185">Reference proteome</keyword>
<dbReference type="InterPro" id="IPR050979">
    <property type="entry name" value="LD-transpeptidase"/>
</dbReference>
<proteinExistence type="predicted"/>
<dbReference type="InterPro" id="IPR005490">
    <property type="entry name" value="LD_TPept_cat_dom"/>
</dbReference>
<comment type="pathway">
    <text evidence="1 7">Cell wall biogenesis; peptidoglycan biosynthesis.</text>
</comment>
<feature type="active site" description="Nucleophile" evidence="7">
    <location>
        <position position="401"/>
    </location>
</feature>
<evidence type="ECO:0000256" key="6">
    <source>
        <dbReference type="ARBA" id="ARBA00023316"/>
    </source>
</evidence>
<dbReference type="SUPFAM" id="SSF141523">
    <property type="entry name" value="L,D-transpeptidase catalytic domain-like"/>
    <property type="match status" value="1"/>
</dbReference>
<dbReference type="Proteomes" id="UP001230328">
    <property type="component" value="Unassembled WGS sequence"/>
</dbReference>
<dbReference type="PANTHER" id="PTHR30582">
    <property type="entry name" value="L,D-TRANSPEPTIDASE"/>
    <property type="match status" value="1"/>
</dbReference>
<comment type="caution">
    <text evidence="10">The sequence shown here is derived from an EMBL/GenBank/DDBJ whole genome shotgun (WGS) entry which is preliminary data.</text>
</comment>
<keyword evidence="3 7" id="KW-0133">Cell shape</keyword>
<evidence type="ECO:0000256" key="4">
    <source>
        <dbReference type="ARBA" id="ARBA00022984"/>
    </source>
</evidence>
<dbReference type="CDD" id="cd13432">
    <property type="entry name" value="LDT_IgD_like_2"/>
    <property type="match status" value="1"/>
</dbReference>
<name>A0ABU0SR69_9ACTN</name>
<protein>
    <submittedName>
        <fullName evidence="10">Lipoprotein-anchoring transpeptidase ErfK/SrfK</fullName>
    </submittedName>
</protein>
<evidence type="ECO:0000256" key="3">
    <source>
        <dbReference type="ARBA" id="ARBA00022960"/>
    </source>
</evidence>
<keyword evidence="10" id="KW-0449">Lipoprotein</keyword>
<dbReference type="Gene3D" id="2.60.40.3710">
    <property type="match status" value="1"/>
</dbReference>
<keyword evidence="6 7" id="KW-0961">Cell wall biogenesis/degradation</keyword>